<dbReference type="InterPro" id="IPR046348">
    <property type="entry name" value="SIS_dom_sf"/>
</dbReference>
<evidence type="ECO:0000259" key="1">
    <source>
        <dbReference type="PROSITE" id="PS51464"/>
    </source>
</evidence>
<keyword evidence="3" id="KW-1185">Reference proteome</keyword>
<dbReference type="Proteomes" id="UP000243077">
    <property type="component" value="Chromosome"/>
</dbReference>
<dbReference type="InterPro" id="IPR035472">
    <property type="entry name" value="RpiR-like_SIS"/>
</dbReference>
<dbReference type="Pfam" id="PF13580">
    <property type="entry name" value="SIS_2"/>
    <property type="match status" value="1"/>
</dbReference>
<organism evidence="2 3">
    <name type="scientific">Pontimonas salivibrio</name>
    <dbReference type="NCBI Taxonomy" id="1159327"/>
    <lineage>
        <taxon>Bacteria</taxon>
        <taxon>Bacillati</taxon>
        <taxon>Actinomycetota</taxon>
        <taxon>Actinomycetes</taxon>
        <taxon>Micrococcales</taxon>
        <taxon>Microbacteriaceae</taxon>
        <taxon>Pontimonas</taxon>
    </lineage>
</organism>
<dbReference type="GO" id="GO:0097367">
    <property type="term" value="F:carbohydrate derivative binding"/>
    <property type="evidence" value="ECO:0007669"/>
    <property type="project" value="InterPro"/>
</dbReference>
<dbReference type="SUPFAM" id="SSF53697">
    <property type="entry name" value="SIS domain"/>
    <property type="match status" value="1"/>
</dbReference>
<dbReference type="OrthoDB" id="9813831at2"/>
<dbReference type="RefSeq" id="WP_104913075.1">
    <property type="nucleotide sequence ID" value="NZ_CP026923.1"/>
</dbReference>
<keyword evidence="2" id="KW-0413">Isomerase</keyword>
<dbReference type="Gene3D" id="3.40.50.10490">
    <property type="entry name" value="Glucose-6-phosphate isomerase like protein, domain 1"/>
    <property type="match status" value="1"/>
</dbReference>
<protein>
    <submittedName>
        <fullName evidence="2">Uncharacterized protein, contains SIS (Sugar ISomerase) phosphosugar binding domain</fullName>
    </submittedName>
</protein>
<dbReference type="NCBIfam" id="NF002805">
    <property type="entry name" value="PRK02947.1"/>
    <property type="match status" value="1"/>
</dbReference>
<accession>A0A2L2BP64</accession>
<dbReference type="CDD" id="cd05013">
    <property type="entry name" value="SIS_RpiR"/>
    <property type="match status" value="1"/>
</dbReference>
<evidence type="ECO:0000313" key="2">
    <source>
        <dbReference type="EMBL" id="AVG23466.1"/>
    </source>
</evidence>
<name>A0A2L2BP64_9MICO</name>
<dbReference type="InterPro" id="IPR050099">
    <property type="entry name" value="SIS_GmhA/DiaA_subfam"/>
</dbReference>
<dbReference type="PANTHER" id="PTHR30390">
    <property type="entry name" value="SEDOHEPTULOSE 7-PHOSPHATE ISOMERASE / DNAA INITIATOR-ASSOCIATING FACTOR FOR REPLICATION INITIATION"/>
    <property type="match status" value="1"/>
</dbReference>
<dbReference type="GO" id="GO:0016853">
    <property type="term" value="F:isomerase activity"/>
    <property type="evidence" value="ECO:0007669"/>
    <property type="project" value="UniProtKB-KW"/>
</dbReference>
<dbReference type="GO" id="GO:1901135">
    <property type="term" value="P:carbohydrate derivative metabolic process"/>
    <property type="evidence" value="ECO:0007669"/>
    <property type="project" value="InterPro"/>
</dbReference>
<dbReference type="PROSITE" id="PS51464">
    <property type="entry name" value="SIS"/>
    <property type="match status" value="1"/>
</dbReference>
<dbReference type="AlphaFoldDB" id="A0A2L2BP64"/>
<dbReference type="InterPro" id="IPR001347">
    <property type="entry name" value="SIS_dom"/>
</dbReference>
<dbReference type="KEGG" id="psai:C3B54_11473"/>
<gene>
    <name evidence="2" type="ORF">C3B54_11473</name>
</gene>
<dbReference type="EMBL" id="CP026923">
    <property type="protein sequence ID" value="AVG23466.1"/>
    <property type="molecule type" value="Genomic_DNA"/>
</dbReference>
<reference evidence="2 3" key="1">
    <citation type="submission" date="2018-02" db="EMBL/GenBank/DDBJ databases">
        <title>Complete genome of the streamlined marine actinobacterium Pontimonas salivibrio CL-TW6 adapted to coastal planktonic lifestype.</title>
        <authorList>
            <person name="Cho B.C."/>
            <person name="Hardies S.C."/>
            <person name="Jang G.I."/>
            <person name="Hwang C.Y."/>
        </authorList>
    </citation>
    <scope>NUCLEOTIDE SEQUENCE [LARGE SCALE GENOMIC DNA]</scope>
    <source>
        <strain evidence="2 3">CL-TW6</strain>
    </source>
</reference>
<dbReference type="PANTHER" id="PTHR30390:SF7">
    <property type="entry name" value="PHOSPHOHEPTOSE ISOMERASE"/>
    <property type="match status" value="1"/>
</dbReference>
<sequence length="248" mass="26297">MMLGNRNFSGEYFAEIGRLLDTVISSESHAVNEASASVAKCFANHGLLFIFGSGHSHMFAEEAFFRAGGATRICPIFKPPFMLHEGALKSTTLEREAGHAEEILSGYTIDPQKDVLLVVSNSGKNAVPVEVAQTAQQRGIHTLAITSRQYSAQAEDGVVTLADVADIVIDNHCPAGDALMHIAEGVPAIGPGSTVVGLTILNAVLVQAMGLVSESGIAPDIFRSAGMDGAIEHNQKLVKQIEQRVPHL</sequence>
<evidence type="ECO:0000313" key="3">
    <source>
        <dbReference type="Proteomes" id="UP000243077"/>
    </source>
</evidence>
<proteinExistence type="predicted"/>
<feature type="domain" description="SIS" evidence="1">
    <location>
        <begin position="38"/>
        <end position="214"/>
    </location>
</feature>